<reference evidence="2 3" key="1">
    <citation type="submission" date="2019-06" db="EMBL/GenBank/DDBJ databases">
        <title>Discovery of a novel chromosome fission-fusion reversal in muntjac.</title>
        <authorList>
            <person name="Mudd A.B."/>
            <person name="Bredeson J.V."/>
            <person name="Baum R."/>
            <person name="Hockemeyer D."/>
            <person name="Rokhsar D.S."/>
        </authorList>
    </citation>
    <scope>NUCLEOTIDE SEQUENCE [LARGE SCALE GENOMIC DNA]</scope>
    <source>
        <strain evidence="2">UTSW_UCB_Mm</strain>
        <tissue evidence="2">Fibroblast cell line</tissue>
    </source>
</reference>
<feature type="region of interest" description="Disordered" evidence="1">
    <location>
        <begin position="161"/>
        <end position="186"/>
    </location>
</feature>
<organism evidence="2 3">
    <name type="scientific">Muntiacus muntjak</name>
    <name type="common">Barking deer</name>
    <name type="synonym">Indian muntjac</name>
    <dbReference type="NCBI Taxonomy" id="9888"/>
    <lineage>
        <taxon>Eukaryota</taxon>
        <taxon>Metazoa</taxon>
        <taxon>Chordata</taxon>
        <taxon>Craniata</taxon>
        <taxon>Vertebrata</taxon>
        <taxon>Euteleostomi</taxon>
        <taxon>Mammalia</taxon>
        <taxon>Eutheria</taxon>
        <taxon>Laurasiatheria</taxon>
        <taxon>Artiodactyla</taxon>
        <taxon>Ruminantia</taxon>
        <taxon>Pecora</taxon>
        <taxon>Cervidae</taxon>
        <taxon>Muntiacinae</taxon>
        <taxon>Muntiacus</taxon>
    </lineage>
</organism>
<dbReference type="AlphaFoldDB" id="A0A5N3UPC4"/>
<dbReference type="EMBL" id="VCEA01003820">
    <property type="protein sequence ID" value="KAB0338555.1"/>
    <property type="molecule type" value="Genomic_DNA"/>
</dbReference>
<feature type="compositionally biased region" description="Low complexity" evidence="1">
    <location>
        <begin position="231"/>
        <end position="255"/>
    </location>
</feature>
<dbReference type="Proteomes" id="UP000326458">
    <property type="component" value="Unassembled WGS sequence"/>
</dbReference>
<comment type="caution">
    <text evidence="2">The sequence shown here is derived from an EMBL/GenBank/DDBJ whole genome shotgun (WGS) entry which is preliminary data.</text>
</comment>
<proteinExistence type="predicted"/>
<feature type="compositionally biased region" description="Pro residues" evidence="1">
    <location>
        <begin position="217"/>
        <end position="230"/>
    </location>
</feature>
<evidence type="ECO:0000256" key="1">
    <source>
        <dbReference type="SAM" id="MobiDB-lite"/>
    </source>
</evidence>
<sequence>MPPSLFFSIHLCLHAEPGVLRRVGRCARTPHGLVLGLQGGSNPEPSGPRVRRSGHRACRVTSAPGCRSRPGRWRTTSAGSEDACRQRLLSCSKWTHAFSVGFLLTSERHLTLYSIPIIKTEPSDDYEPALTCGPMSQGLSPLPKPCYGQPLALPPDPGACLMPGFPPRPQGSASPELHDLSCAPYGSATAGPGHSPLGLPRQVGGVLASQEALRPSGVPPGPPQPPPPTLLQPQVSPTSSGSCSPGCRPALCPHSPSSPLPPGTREPTRLQSCGPAHPCGTGHQQHQPPEVPSSEPTTARPPPPPEVREDSNRSLAPIPVTVKREPQELDPLDLDDGNRWVCCPRRGYRAPSTHPHPWCPFPPEVWVQPDPGHMGLPGRDTWS</sequence>
<gene>
    <name evidence="2" type="ORF">FD754_024493</name>
</gene>
<evidence type="ECO:0000313" key="2">
    <source>
        <dbReference type="EMBL" id="KAB0338555.1"/>
    </source>
</evidence>
<keyword evidence="3" id="KW-1185">Reference proteome</keyword>
<feature type="region of interest" description="Disordered" evidence="1">
    <location>
        <begin position="212"/>
        <end position="336"/>
    </location>
</feature>
<name>A0A5N3UPC4_MUNMU</name>
<accession>A0A5N3UPC4</accession>
<evidence type="ECO:0000313" key="3">
    <source>
        <dbReference type="Proteomes" id="UP000326458"/>
    </source>
</evidence>
<protein>
    <submittedName>
        <fullName evidence="2">Uncharacterized protein</fullName>
    </submittedName>
</protein>